<comment type="subcellular location">
    <subcellularLocation>
        <location evidence="1 8">Cell membrane</location>
        <topology evidence="1 8">Multi-pass membrane protein</topology>
    </subcellularLocation>
</comment>
<keyword evidence="2" id="KW-0813">Transport</keyword>
<dbReference type="GO" id="GO:0005886">
    <property type="term" value="C:plasma membrane"/>
    <property type="evidence" value="ECO:0007669"/>
    <property type="project" value="UniProtKB-SubCell"/>
</dbReference>
<dbReference type="AlphaFoldDB" id="A0AAN4VVL2"/>
<keyword evidence="5 9" id="KW-1133">Transmembrane helix</keyword>
<comment type="similarity">
    <text evidence="7 8">Belongs to the drug/metabolite transporter (DMT) superfamily. Small multidrug resistance (SMR) (TC 2.A.7.1) family.</text>
</comment>
<evidence type="ECO:0000256" key="2">
    <source>
        <dbReference type="ARBA" id="ARBA00022448"/>
    </source>
</evidence>
<dbReference type="GO" id="GO:1990961">
    <property type="term" value="P:xenobiotic detoxification by transmembrane export across the plasma membrane"/>
    <property type="evidence" value="ECO:0007669"/>
    <property type="project" value="UniProtKB-ARBA"/>
</dbReference>
<feature type="transmembrane region" description="Helical" evidence="9">
    <location>
        <begin position="32"/>
        <end position="50"/>
    </location>
</feature>
<protein>
    <submittedName>
        <fullName evidence="10">Multidrug SMR transporter</fullName>
    </submittedName>
</protein>
<dbReference type="Pfam" id="PF00893">
    <property type="entry name" value="Multi_Drug_Res"/>
    <property type="match status" value="1"/>
</dbReference>
<evidence type="ECO:0000313" key="10">
    <source>
        <dbReference type="EMBL" id="GJM60929.1"/>
    </source>
</evidence>
<name>A0AAN4VVL2_9BACT</name>
<dbReference type="SUPFAM" id="SSF103481">
    <property type="entry name" value="Multidrug resistance efflux transporter EmrE"/>
    <property type="match status" value="1"/>
</dbReference>
<comment type="caution">
    <text evidence="10">The sequence shown here is derived from an EMBL/GenBank/DDBJ whole genome shotgun (WGS) entry which is preliminary data.</text>
</comment>
<organism evidence="10 11">
    <name type="scientific">Persicobacter diffluens</name>
    <dbReference type="NCBI Taxonomy" id="981"/>
    <lineage>
        <taxon>Bacteria</taxon>
        <taxon>Pseudomonadati</taxon>
        <taxon>Bacteroidota</taxon>
        <taxon>Cytophagia</taxon>
        <taxon>Cytophagales</taxon>
        <taxon>Persicobacteraceae</taxon>
        <taxon>Persicobacter</taxon>
    </lineage>
</organism>
<feature type="transmembrane region" description="Helical" evidence="9">
    <location>
        <begin position="84"/>
        <end position="103"/>
    </location>
</feature>
<evidence type="ECO:0000256" key="1">
    <source>
        <dbReference type="ARBA" id="ARBA00004651"/>
    </source>
</evidence>
<dbReference type="GO" id="GO:0015199">
    <property type="term" value="F:amino-acid betaine transmembrane transporter activity"/>
    <property type="evidence" value="ECO:0007669"/>
    <property type="project" value="TreeGrafter"/>
</dbReference>
<feature type="transmembrane region" description="Helical" evidence="9">
    <location>
        <begin position="57"/>
        <end position="78"/>
    </location>
</feature>
<dbReference type="FunFam" id="1.10.3730.20:FF:000001">
    <property type="entry name" value="Quaternary ammonium compound resistance transporter SugE"/>
    <property type="match status" value="1"/>
</dbReference>
<reference evidence="10 11" key="1">
    <citation type="submission" date="2021-12" db="EMBL/GenBank/DDBJ databases">
        <title>Genome sequencing of bacteria with rrn-lacking chromosome and rrn-plasmid.</title>
        <authorList>
            <person name="Anda M."/>
            <person name="Iwasaki W."/>
        </authorList>
    </citation>
    <scope>NUCLEOTIDE SEQUENCE [LARGE SCALE GENOMIC DNA]</scope>
    <source>
        <strain evidence="10 11">NBRC 15940</strain>
    </source>
</reference>
<evidence type="ECO:0000256" key="3">
    <source>
        <dbReference type="ARBA" id="ARBA00022475"/>
    </source>
</evidence>
<evidence type="ECO:0000256" key="5">
    <source>
        <dbReference type="ARBA" id="ARBA00022989"/>
    </source>
</evidence>
<dbReference type="PANTHER" id="PTHR30561:SF1">
    <property type="entry name" value="MULTIDRUG TRANSPORTER EMRE"/>
    <property type="match status" value="1"/>
</dbReference>
<dbReference type="EMBL" id="BQKE01000001">
    <property type="protein sequence ID" value="GJM60929.1"/>
    <property type="molecule type" value="Genomic_DNA"/>
</dbReference>
<dbReference type="InterPro" id="IPR037185">
    <property type="entry name" value="EmrE-like"/>
</dbReference>
<evidence type="ECO:0000256" key="9">
    <source>
        <dbReference type="SAM" id="Phobius"/>
    </source>
</evidence>
<dbReference type="Gene3D" id="1.10.3730.20">
    <property type="match status" value="1"/>
</dbReference>
<keyword evidence="6 9" id="KW-0472">Membrane</keyword>
<evidence type="ECO:0000256" key="4">
    <source>
        <dbReference type="ARBA" id="ARBA00022692"/>
    </source>
</evidence>
<dbReference type="InterPro" id="IPR000390">
    <property type="entry name" value="Small_drug/metabolite_transptr"/>
</dbReference>
<keyword evidence="4 8" id="KW-0812">Transmembrane</keyword>
<evidence type="ECO:0000313" key="11">
    <source>
        <dbReference type="Proteomes" id="UP001310022"/>
    </source>
</evidence>
<dbReference type="GO" id="GO:0015297">
    <property type="term" value="F:antiporter activity"/>
    <property type="evidence" value="ECO:0007669"/>
    <property type="project" value="TreeGrafter"/>
</dbReference>
<evidence type="ECO:0000256" key="6">
    <source>
        <dbReference type="ARBA" id="ARBA00023136"/>
    </source>
</evidence>
<sequence>MRWIFLTISIISEVIGTSAMNASEGFTKPLPSIITAVGYGVAFYFLSLTLKEINVSVAYAIWSGAGIVLLAIIGYFWFGQQLDLASIIGIGFIIAGVIIINVFSNSVSH</sequence>
<keyword evidence="3" id="KW-1003">Cell membrane</keyword>
<proteinExistence type="inferred from homology"/>
<evidence type="ECO:0000256" key="7">
    <source>
        <dbReference type="ARBA" id="ARBA00038032"/>
    </source>
</evidence>
<dbReference type="GO" id="GO:0015220">
    <property type="term" value="F:choline transmembrane transporter activity"/>
    <property type="evidence" value="ECO:0007669"/>
    <property type="project" value="TreeGrafter"/>
</dbReference>
<dbReference type="GO" id="GO:0031460">
    <property type="term" value="P:glycine betaine transport"/>
    <property type="evidence" value="ECO:0007669"/>
    <property type="project" value="TreeGrafter"/>
</dbReference>
<dbReference type="PANTHER" id="PTHR30561">
    <property type="entry name" value="SMR FAMILY PROTON-DEPENDENT DRUG EFFLUX TRANSPORTER SUGE"/>
    <property type="match status" value="1"/>
</dbReference>
<dbReference type="InterPro" id="IPR045324">
    <property type="entry name" value="Small_multidrug_res"/>
</dbReference>
<keyword evidence="11" id="KW-1185">Reference proteome</keyword>
<gene>
    <name evidence="10" type="primary">qacF</name>
    <name evidence="10" type="ORF">PEDI_14810</name>
</gene>
<dbReference type="Proteomes" id="UP001310022">
    <property type="component" value="Unassembled WGS sequence"/>
</dbReference>
<accession>A0AAN4VVL2</accession>
<evidence type="ECO:0000256" key="8">
    <source>
        <dbReference type="RuleBase" id="RU003942"/>
    </source>
</evidence>